<evidence type="ECO:0000313" key="2">
    <source>
        <dbReference type="Proteomes" id="UP000255224"/>
    </source>
</evidence>
<dbReference type="STRING" id="297244.SAMN05421639_101329"/>
<evidence type="ECO:0000313" key="1">
    <source>
        <dbReference type="EMBL" id="STC96683.1"/>
    </source>
</evidence>
<organism evidence="1 2">
    <name type="scientific">Chryseobacterium carnipullorum</name>
    <dbReference type="NCBI Taxonomy" id="1124835"/>
    <lineage>
        <taxon>Bacteria</taxon>
        <taxon>Pseudomonadati</taxon>
        <taxon>Bacteroidota</taxon>
        <taxon>Flavobacteriia</taxon>
        <taxon>Flavobacteriales</taxon>
        <taxon>Weeksellaceae</taxon>
        <taxon>Chryseobacterium group</taxon>
        <taxon>Chryseobacterium</taxon>
    </lineage>
</organism>
<dbReference type="AlphaFoldDB" id="A0A1M7NIH6"/>
<dbReference type="EMBL" id="UFVQ01000003">
    <property type="protein sequence ID" value="STC96683.1"/>
    <property type="molecule type" value="Genomic_DNA"/>
</dbReference>
<accession>A0A376DWT2</accession>
<reference evidence="1 2" key="1">
    <citation type="submission" date="2018-06" db="EMBL/GenBank/DDBJ databases">
        <authorList>
            <consortium name="Pathogen Informatics"/>
            <person name="Doyle S."/>
        </authorList>
    </citation>
    <scope>NUCLEOTIDE SEQUENCE [LARGE SCALE GENOMIC DNA]</scope>
    <source>
        <strain evidence="1 2">NCTC13533</strain>
    </source>
</reference>
<dbReference type="Proteomes" id="UP000255224">
    <property type="component" value="Unassembled WGS sequence"/>
</dbReference>
<accession>A0A1M7NIH6</accession>
<gene>
    <name evidence="1" type="ORF">NCTC13533_02254</name>
</gene>
<sequence>MFVRESSVFKTHCLKVCFFLYFGTLVNMKNIQLLGLILVVAGSFMPLVHVPIIGNWNYWKLDHYLAITCWILSACAVFGIVNSSAKVVRVFGILLILLFALTLVAVKMQSLEYFSFLPFKSWRETFAGVVKLKWGWIVEFLGAILMVFAVGNKKGDQRTQI</sequence>
<proteinExistence type="predicted"/>
<name>A0A1M7NIH6_CHRCU</name>
<protein>
    <submittedName>
        <fullName evidence="1">Uncharacterized protein</fullName>
    </submittedName>
</protein>